<keyword evidence="6 9" id="KW-0051">Antiviral defense</keyword>
<dbReference type="OrthoDB" id="124387at2157"/>
<protein>
    <recommendedName>
        <fullName evidence="9">CRISPR-associated endonuclease Cas1</fullName>
        <ecNumber evidence="9">3.1.-.-</ecNumber>
    </recommendedName>
</protein>
<dbReference type="GO" id="GO:0046872">
    <property type="term" value="F:metal ion binding"/>
    <property type="evidence" value="ECO:0007669"/>
    <property type="project" value="UniProtKB-UniRule"/>
</dbReference>
<feature type="binding site" evidence="9">
    <location>
        <position position="239"/>
    </location>
    <ligand>
        <name>Mn(2+)</name>
        <dbReference type="ChEBI" id="CHEBI:29035"/>
    </ligand>
</feature>
<gene>
    <name evidence="9" type="primary">cas1</name>
    <name evidence="10" type="ORF">RCIX12</name>
</gene>
<evidence type="ECO:0000313" key="11">
    <source>
        <dbReference type="Proteomes" id="UP000000663"/>
    </source>
</evidence>
<evidence type="ECO:0000256" key="6">
    <source>
        <dbReference type="ARBA" id="ARBA00023118"/>
    </source>
</evidence>
<sequence>MNPLLIQGFGTRISVEKRRLKISTETNDYEFYPHQIDHDTIVIDGFTGNISFEAMRWIMKHKINLTLLDWNGNLLGTWMPKETSVGKLRVKQYAKYLDPTTRYNIAYQIIKEKVKKSCNLLTELSDYYEELDKSEIEEAFINEYTGFVAYNKKEQHDINKIMVYEAKTAKAYWDRLTKVFNKLYPDFRFTGRRNKSNSWNMNASDEINALLNYGYAILEAQIRRPINAMGLDPAMGYLHEMKGSGAPLVYDLQELYRWLIDLSVIQLLEEKKLKKNDFIVTENYHLRLREATAKKLIERIKLNFNLKAPYKNQNYTYENILIDQVQQFANFIQDKNKTVEFTTPDIMVNRDDPSDVRDALLKMTPAERKKLGISKTTLWYMQKNLREGKRIKIYEKSKGKLNSTKT</sequence>
<dbReference type="InterPro" id="IPR042206">
    <property type="entry name" value="CRISPR-assoc_Cas1_C"/>
</dbReference>
<evidence type="ECO:0000256" key="5">
    <source>
        <dbReference type="ARBA" id="ARBA00022842"/>
    </source>
</evidence>
<comment type="function">
    <text evidence="9">CRISPR (clustered regularly interspaced short palindromic repeat), is an adaptive immune system that provides protection against mobile genetic elements (viruses, transposable elements and conjugative plasmids). CRISPR clusters contain spacers, sequences complementary to antecedent mobile elements, and target invading nucleic acids. CRISPR clusters are transcribed and processed into CRISPR RNA (crRNA). Acts as a dsDNA endonuclease. Involved in the integration of spacer DNA into the CRISPR cassette.</text>
</comment>
<dbReference type="NCBIfam" id="TIGR00287">
    <property type="entry name" value="cas1"/>
    <property type="match status" value="1"/>
</dbReference>
<dbReference type="HAMAP" id="MF_01470">
    <property type="entry name" value="Cas1"/>
    <property type="match status" value="1"/>
</dbReference>
<feature type="binding site" evidence="9">
    <location>
        <position position="165"/>
    </location>
    <ligand>
        <name>Mn(2+)</name>
        <dbReference type="ChEBI" id="CHEBI:29035"/>
    </ligand>
</feature>
<keyword evidence="8 9" id="KW-0464">Manganese</keyword>
<evidence type="ECO:0000256" key="7">
    <source>
        <dbReference type="ARBA" id="ARBA00023125"/>
    </source>
</evidence>
<keyword evidence="1 9" id="KW-0540">Nuclease</keyword>
<dbReference type="PATRIC" id="fig|351160.9.peg.2703"/>
<dbReference type="CDD" id="cd09634">
    <property type="entry name" value="Cas1_I-II-III"/>
    <property type="match status" value="1"/>
</dbReference>
<keyword evidence="5 9" id="KW-0460">Magnesium</keyword>
<dbReference type="GO" id="GO:0004519">
    <property type="term" value="F:endonuclease activity"/>
    <property type="evidence" value="ECO:0007669"/>
    <property type="project" value="UniProtKB-UniRule"/>
</dbReference>
<evidence type="ECO:0000313" key="10">
    <source>
        <dbReference type="EMBL" id="CAJ35533.1"/>
    </source>
</evidence>
<dbReference type="GO" id="GO:0003677">
    <property type="term" value="F:DNA binding"/>
    <property type="evidence" value="ECO:0007669"/>
    <property type="project" value="UniProtKB-KW"/>
</dbReference>
<proteinExistence type="inferred from homology"/>
<dbReference type="InterPro" id="IPR042211">
    <property type="entry name" value="CRISPR-assoc_Cas1_N"/>
</dbReference>
<evidence type="ECO:0000256" key="3">
    <source>
        <dbReference type="ARBA" id="ARBA00022759"/>
    </source>
</evidence>
<keyword evidence="3 9" id="KW-0255">Endonuclease</keyword>
<dbReference type="Pfam" id="PF01867">
    <property type="entry name" value="Cas_Cas1"/>
    <property type="match status" value="1"/>
</dbReference>
<dbReference type="GeneID" id="5143552"/>
<evidence type="ECO:0000256" key="8">
    <source>
        <dbReference type="ARBA" id="ARBA00023211"/>
    </source>
</evidence>
<dbReference type="InterPro" id="IPR002729">
    <property type="entry name" value="CRISPR-assoc_Cas1"/>
</dbReference>
<dbReference type="EC" id="3.1.-.-" evidence="9"/>
<keyword evidence="4 9" id="KW-0378">Hydrolase</keyword>
<dbReference type="eggNOG" id="arCOG01452">
    <property type="taxonomic scope" value="Archaea"/>
</dbReference>
<keyword evidence="2 9" id="KW-0479">Metal-binding</keyword>
<dbReference type="InterPro" id="IPR050646">
    <property type="entry name" value="Cas1"/>
</dbReference>
<comment type="subunit">
    <text evidence="9">Homodimer, forms a heterotetramer with a Cas2 homodimer.</text>
</comment>
<dbReference type="Gene3D" id="1.20.120.920">
    <property type="entry name" value="CRISPR-associated endonuclease Cas1, C-terminal domain"/>
    <property type="match status" value="1"/>
</dbReference>
<dbReference type="PANTHER" id="PTHR34353:SF2">
    <property type="entry name" value="CRISPR-ASSOCIATED ENDONUCLEASE CAS1 1"/>
    <property type="match status" value="1"/>
</dbReference>
<keyword evidence="7 9" id="KW-0238">DNA-binding</keyword>
<dbReference type="AlphaFoldDB" id="Q0W7W0"/>
<dbReference type="Gene3D" id="3.100.10.20">
    <property type="entry name" value="CRISPR-associated endonuclease Cas1, N-terminal domain"/>
    <property type="match status" value="1"/>
</dbReference>
<dbReference type="EMBL" id="AM114193">
    <property type="protein sequence ID" value="CAJ35533.1"/>
    <property type="molecule type" value="Genomic_DNA"/>
</dbReference>
<evidence type="ECO:0000256" key="9">
    <source>
        <dbReference type="HAMAP-Rule" id="MF_01470"/>
    </source>
</evidence>
<dbReference type="GO" id="GO:0051607">
    <property type="term" value="P:defense response to virus"/>
    <property type="evidence" value="ECO:0007669"/>
    <property type="project" value="UniProtKB-UniRule"/>
</dbReference>
<reference evidence="10 11" key="1">
    <citation type="journal article" date="2006" name="Science">
        <title>Genome of rice cluster I archaea -- the key methane producers in the rice rhizosphere.</title>
        <authorList>
            <person name="Erkel C."/>
            <person name="Kube M."/>
            <person name="Reinhardt R."/>
            <person name="Liesack W."/>
        </authorList>
    </citation>
    <scope>NUCLEOTIDE SEQUENCE [LARGE SCALE GENOMIC DNA]</scope>
    <source>
        <strain evidence="11">DSM 22066 / NBRC 105507 / MRE50</strain>
    </source>
</reference>
<evidence type="ECO:0000256" key="1">
    <source>
        <dbReference type="ARBA" id="ARBA00022722"/>
    </source>
</evidence>
<evidence type="ECO:0000256" key="4">
    <source>
        <dbReference type="ARBA" id="ARBA00022801"/>
    </source>
</evidence>
<accession>Q0W7W0</accession>
<dbReference type="KEGG" id="rci:RCIX12"/>
<comment type="cofactor">
    <cofactor evidence="9">
        <name>Mg(2+)</name>
        <dbReference type="ChEBI" id="CHEBI:18420"/>
    </cofactor>
    <cofactor evidence="9">
        <name>Mn(2+)</name>
        <dbReference type="ChEBI" id="CHEBI:29035"/>
    </cofactor>
</comment>
<dbReference type="GO" id="GO:0016787">
    <property type="term" value="F:hydrolase activity"/>
    <property type="evidence" value="ECO:0007669"/>
    <property type="project" value="UniProtKB-KW"/>
</dbReference>
<dbReference type="Proteomes" id="UP000000663">
    <property type="component" value="Chromosome"/>
</dbReference>
<name>Q0W7W0_METAR</name>
<evidence type="ECO:0000256" key="2">
    <source>
        <dbReference type="ARBA" id="ARBA00022723"/>
    </source>
</evidence>
<organism evidence="10 11">
    <name type="scientific">Methanocella arvoryzae (strain DSM 22066 / NBRC 105507 / MRE50)</name>
    <dbReference type="NCBI Taxonomy" id="351160"/>
    <lineage>
        <taxon>Archaea</taxon>
        <taxon>Methanobacteriati</taxon>
        <taxon>Methanobacteriota</taxon>
        <taxon>Stenosarchaea group</taxon>
        <taxon>Methanomicrobia</taxon>
        <taxon>Methanocellales</taxon>
        <taxon>Methanocellaceae</taxon>
        <taxon>Methanocella</taxon>
    </lineage>
</organism>
<dbReference type="STRING" id="351160.RCIX12"/>
<comment type="similarity">
    <text evidence="9">Belongs to the CRISPR-associated endonuclease Cas1 family.</text>
</comment>
<dbReference type="PANTHER" id="PTHR34353">
    <property type="entry name" value="CRISPR-ASSOCIATED ENDONUCLEASE CAS1 1"/>
    <property type="match status" value="1"/>
</dbReference>
<dbReference type="RefSeq" id="WP_012036961.1">
    <property type="nucleotide sequence ID" value="NC_009464.1"/>
</dbReference>
<dbReference type="GO" id="GO:0043571">
    <property type="term" value="P:maintenance of CRISPR repeat elements"/>
    <property type="evidence" value="ECO:0007669"/>
    <property type="project" value="UniProtKB-UniRule"/>
</dbReference>
<keyword evidence="11" id="KW-1185">Reference proteome</keyword>
<feature type="binding site" evidence="9">
    <location>
        <position position="254"/>
    </location>
    <ligand>
        <name>Mn(2+)</name>
        <dbReference type="ChEBI" id="CHEBI:29035"/>
    </ligand>
</feature>